<protein>
    <submittedName>
        <fullName evidence="2">ABC Superfamily</fullName>
    </submittedName>
</protein>
<evidence type="ECO:0000313" key="2">
    <source>
        <dbReference type="EMBL" id="POM74143.1"/>
    </source>
</evidence>
<organism evidence="2 3">
    <name type="scientific">Phytophthora palmivora</name>
    <dbReference type="NCBI Taxonomy" id="4796"/>
    <lineage>
        <taxon>Eukaryota</taxon>
        <taxon>Sar</taxon>
        <taxon>Stramenopiles</taxon>
        <taxon>Oomycota</taxon>
        <taxon>Peronosporomycetes</taxon>
        <taxon>Peronosporales</taxon>
        <taxon>Peronosporaceae</taxon>
        <taxon>Phytophthora</taxon>
    </lineage>
</organism>
<dbReference type="OrthoDB" id="126917at2759"/>
<accession>A0A2P4Y8K5</accession>
<comment type="caution">
    <text evidence="2">The sequence shown here is derived from an EMBL/GenBank/DDBJ whole genome shotgun (WGS) entry which is preliminary data.</text>
</comment>
<feature type="region of interest" description="Disordered" evidence="1">
    <location>
        <begin position="1"/>
        <end position="131"/>
    </location>
</feature>
<dbReference type="EMBL" id="NCKW01004924">
    <property type="protein sequence ID" value="POM74143.1"/>
    <property type="molecule type" value="Genomic_DNA"/>
</dbReference>
<proteinExistence type="predicted"/>
<feature type="compositionally biased region" description="Low complexity" evidence="1">
    <location>
        <begin position="38"/>
        <end position="50"/>
    </location>
</feature>
<keyword evidence="3" id="KW-1185">Reference proteome</keyword>
<name>A0A2P4Y8K5_9STRA</name>
<dbReference type="AlphaFoldDB" id="A0A2P4Y8K5"/>
<dbReference type="Proteomes" id="UP000237271">
    <property type="component" value="Unassembled WGS sequence"/>
</dbReference>
<evidence type="ECO:0000256" key="1">
    <source>
        <dbReference type="SAM" id="MobiDB-lite"/>
    </source>
</evidence>
<gene>
    <name evidence="2" type="ORF">PHPALM_8946</name>
</gene>
<evidence type="ECO:0000313" key="3">
    <source>
        <dbReference type="Proteomes" id="UP000237271"/>
    </source>
</evidence>
<feature type="compositionally biased region" description="Basic and acidic residues" evidence="1">
    <location>
        <begin position="22"/>
        <end position="37"/>
    </location>
</feature>
<sequence>MPKKASTHGASVSSKSKTAKAKSKDKAAPRKEARKAASEAASKRTAAAAKQGGSPRRNPSTTKGFRSVFDSSDEEEEEGVVTETQEISNDLDEQQERYQDAQRQGTPVPPTPVYPHGYYPPDAGSGSPMFLEHLKDTRGLNHGRTSRVAYERALAQDEPLFVKDIEAARYVLLAPHRIPLNDFTHLRKKPEDRGGLFPVW</sequence>
<reference evidence="2 3" key="1">
    <citation type="journal article" date="2017" name="Genome Biol. Evol.">
        <title>Phytophthora megakarya and P. palmivora, closely related causal agents of cacao black pod rot, underwent increases in genome sizes and gene numbers by different mechanisms.</title>
        <authorList>
            <person name="Ali S.S."/>
            <person name="Shao J."/>
            <person name="Lary D.J."/>
            <person name="Kronmiller B."/>
            <person name="Shen D."/>
            <person name="Strem M.D."/>
            <person name="Amoako-Attah I."/>
            <person name="Akrofi A.Y."/>
            <person name="Begoude B.A."/>
            <person name="Ten Hoopen G.M."/>
            <person name="Coulibaly K."/>
            <person name="Kebe B.I."/>
            <person name="Melnick R.L."/>
            <person name="Guiltinan M.J."/>
            <person name="Tyler B.M."/>
            <person name="Meinhardt L.W."/>
            <person name="Bailey B.A."/>
        </authorList>
    </citation>
    <scope>NUCLEOTIDE SEQUENCE [LARGE SCALE GENOMIC DNA]</scope>
    <source>
        <strain evidence="3">sbr112.9</strain>
    </source>
</reference>
<feature type="compositionally biased region" description="Acidic residues" evidence="1">
    <location>
        <begin position="71"/>
        <end position="80"/>
    </location>
</feature>